<sequence length="891" mass="101692">MKYLSVVLIVLMLSCTTEKQVTIVGDTESPRIMFGVDKLSETLKDKHYVVNISSEIPTGKTNSVIVVSEKKDKTKKESFKISSSEHIISIEGTDASGALYGALELIDEIEKNGALPSVIHIEDGPEMVLRGTCIGLQKTTYLPGRMVYEYPYTPESFPWFYDKAHWIEYLDMMVENRYNSLYLWNGHPFASLVKLDDYPYALEVDEETFKKNEEIFKFLTEEADKRGIWVIQMFYNILVSKPFAEKHGIETQERSRPITPLIADYTQKSITAFIKKYPNVGFLVTLGEAMHTIDDDVKWFTETIIPGVKNGLEELGLTEEPPIVLRGHDTDAERVMEAALPIYKNLFTTFKYNGESLTTYEPRDAWEDIPKALSELGSVHVSNVHVLANLEPFRYGSPDFIQKSVKAMHNIQGANGLHLYPQASYWDWPYTADKTTVRLKQIDRDWMWYQAWARYAWNSDRDRNEEVDYWSKTLNAYYNSDESGKDIVEAYEQIGEIAPKLLRTFGISDGNRQTLLLGMFMGQLVNPYKYHVYKNFLSSNGPVGEILIDYAEKEWKGETHVGETPPQIIAEVVAHGKLAVEAIEKVSSSIGKNKEEFERLKNDVYCYDAFANFFAEKVKAAMLVLNYKYSNDIADLEKAIPHLEKSLAHFNELTRLTKDTYLYANSMQTAQRRIPITGRDGTNKTWEDLLPHYQKEFDVFKRNIDMLKLNGGNGQIAKAHKIFEPVEVVILNKDTKRYALKKGQKVYADNDAKINEVAEELQQLSGVQFLDEQQKEAGTVLHFKTNKTVKILVGYFNTNSYTVLEPPTLETNAHANNRGQADIKIANAMLIPGLYPVNVYSYKYEPGEHKLVLGKGRVLILGFIDGEEDILIHDAGITNSEDGMAVDWLFY</sequence>
<organism evidence="3 4">
    <name type="scientific">Thalassobellus suaedae</name>
    <dbReference type="NCBI Taxonomy" id="3074124"/>
    <lineage>
        <taxon>Bacteria</taxon>
        <taxon>Pseudomonadati</taxon>
        <taxon>Bacteroidota</taxon>
        <taxon>Flavobacteriia</taxon>
        <taxon>Flavobacteriales</taxon>
        <taxon>Flavobacteriaceae</taxon>
        <taxon>Thalassobellus</taxon>
    </lineage>
</organism>
<proteinExistence type="predicted"/>
<dbReference type="EMBL" id="CP134536">
    <property type="protein sequence ID" value="WNH11477.1"/>
    <property type="molecule type" value="Genomic_DNA"/>
</dbReference>
<evidence type="ECO:0008006" key="5">
    <source>
        <dbReference type="Google" id="ProtNLM"/>
    </source>
</evidence>
<dbReference type="Proteomes" id="UP001303407">
    <property type="component" value="Chromosome"/>
</dbReference>
<protein>
    <recommendedName>
        <fullName evidence="5">Beta-hexosaminidase bacterial type N-terminal domain-containing protein</fullName>
    </recommendedName>
</protein>
<keyword evidence="1" id="KW-0378">Hydrolase</keyword>
<feature type="chain" id="PRO_5045387826" description="Beta-hexosaminidase bacterial type N-terminal domain-containing protein" evidence="2">
    <location>
        <begin position="20"/>
        <end position="891"/>
    </location>
</feature>
<accession>A0ABY9XZW6</accession>
<gene>
    <name evidence="3" type="ORF">RHP49_11235</name>
</gene>
<evidence type="ECO:0000313" key="4">
    <source>
        <dbReference type="Proteomes" id="UP001303407"/>
    </source>
</evidence>
<keyword evidence="4" id="KW-1185">Reference proteome</keyword>
<dbReference type="PROSITE" id="PS51257">
    <property type="entry name" value="PROKAR_LIPOPROTEIN"/>
    <property type="match status" value="1"/>
</dbReference>
<evidence type="ECO:0000256" key="1">
    <source>
        <dbReference type="ARBA" id="ARBA00022801"/>
    </source>
</evidence>
<evidence type="ECO:0000256" key="2">
    <source>
        <dbReference type="SAM" id="SignalP"/>
    </source>
</evidence>
<reference evidence="3 4" key="1">
    <citation type="submission" date="2023-09" db="EMBL/GenBank/DDBJ databases">
        <title>Thalassobella suaedae gen. nov., sp. nov., a marine bacterium of the family Flavobacteriaceae isolated from a halophyte Suaeda japonica.</title>
        <authorList>
            <person name="Lee S.Y."/>
            <person name="Hwang C.Y."/>
        </authorList>
    </citation>
    <scope>NUCLEOTIDE SEQUENCE [LARGE SCALE GENOMIC DNA]</scope>
    <source>
        <strain evidence="3 4">HL-DH10</strain>
    </source>
</reference>
<dbReference type="RefSeq" id="WP_415861460.1">
    <property type="nucleotide sequence ID" value="NZ_CP134536.1"/>
</dbReference>
<name>A0ABY9XZW6_9FLAO</name>
<dbReference type="Gene3D" id="3.30.379.10">
    <property type="entry name" value="Chitobiase/beta-hexosaminidase domain 2-like"/>
    <property type="match status" value="1"/>
</dbReference>
<dbReference type="SUPFAM" id="SSF55545">
    <property type="entry name" value="beta-N-acetylhexosaminidase-like domain"/>
    <property type="match status" value="1"/>
</dbReference>
<keyword evidence="2" id="KW-0732">Signal</keyword>
<evidence type="ECO:0000313" key="3">
    <source>
        <dbReference type="EMBL" id="WNH11477.1"/>
    </source>
</evidence>
<feature type="signal peptide" evidence="2">
    <location>
        <begin position="1"/>
        <end position="19"/>
    </location>
</feature>
<dbReference type="InterPro" id="IPR029018">
    <property type="entry name" value="Hex-like_dom2"/>
</dbReference>